<dbReference type="PROSITE" id="PS00139">
    <property type="entry name" value="THIOL_PROTEASE_CYS"/>
    <property type="match status" value="1"/>
</dbReference>
<keyword evidence="2 4" id="KW-0378">Hydrolase</keyword>
<dbReference type="SUPFAM" id="SSF54001">
    <property type="entry name" value="Cysteine proteinases"/>
    <property type="match status" value="1"/>
</dbReference>
<evidence type="ECO:0000256" key="2">
    <source>
        <dbReference type="ARBA" id="ARBA00022801"/>
    </source>
</evidence>
<dbReference type="InterPro" id="IPR038765">
    <property type="entry name" value="Papain-like_cys_pep_sf"/>
</dbReference>
<comment type="similarity">
    <text evidence="4">Belongs to the peptidase C1 family.</text>
</comment>
<feature type="signal peptide" evidence="6">
    <location>
        <begin position="1"/>
        <end position="22"/>
    </location>
</feature>
<dbReference type="PANTHER" id="PTHR10363:SF2">
    <property type="entry name" value="BLEOMYCIN HYDROLASE"/>
    <property type="match status" value="1"/>
</dbReference>
<dbReference type="GO" id="GO:0006508">
    <property type="term" value="P:proteolysis"/>
    <property type="evidence" value="ECO:0007669"/>
    <property type="project" value="UniProtKB-KW"/>
</dbReference>
<dbReference type="EMBL" id="SNZV01000002">
    <property type="protein sequence ID" value="TDS15736.1"/>
    <property type="molecule type" value="Genomic_DNA"/>
</dbReference>
<comment type="caution">
    <text evidence="7">The sequence shown here is derived from an EMBL/GenBank/DDBJ whole genome shotgun (WGS) entry which is preliminary data.</text>
</comment>
<reference evidence="7 8" key="1">
    <citation type="submission" date="2019-03" db="EMBL/GenBank/DDBJ databases">
        <title>Genomic Encyclopedia of Type Strains, Phase III (KMG-III): the genomes of soil and plant-associated and newly described type strains.</title>
        <authorList>
            <person name="Whitman W."/>
        </authorList>
    </citation>
    <scope>NUCLEOTIDE SEQUENCE [LARGE SCALE GENOMIC DNA]</scope>
    <source>
        <strain evidence="7 8">CGMCC 1.12801</strain>
    </source>
</reference>
<keyword evidence="8" id="KW-1185">Reference proteome</keyword>
<evidence type="ECO:0000256" key="6">
    <source>
        <dbReference type="SAM" id="SignalP"/>
    </source>
</evidence>
<protein>
    <recommendedName>
        <fullName evidence="4">Aminopeptidase</fullName>
    </recommendedName>
</protein>
<dbReference type="GO" id="GO:0070005">
    <property type="term" value="F:cysteine-type aminopeptidase activity"/>
    <property type="evidence" value="ECO:0007669"/>
    <property type="project" value="InterPro"/>
</dbReference>
<gene>
    <name evidence="7" type="ORF">B0I21_10252</name>
</gene>
<dbReference type="InterPro" id="IPR004134">
    <property type="entry name" value="Peptidase_C1B"/>
</dbReference>
<name>A0A4R7D9J2_9SPHI</name>
<keyword evidence="6" id="KW-0732">Signal</keyword>
<dbReference type="GO" id="GO:0009636">
    <property type="term" value="P:response to toxic substance"/>
    <property type="evidence" value="ECO:0007669"/>
    <property type="project" value="TreeGrafter"/>
</dbReference>
<dbReference type="OrthoDB" id="9814054at2"/>
<feature type="active site" evidence="5">
    <location>
        <position position="330"/>
    </location>
</feature>
<dbReference type="GO" id="GO:0043418">
    <property type="term" value="P:homocysteine catabolic process"/>
    <property type="evidence" value="ECO:0007669"/>
    <property type="project" value="TreeGrafter"/>
</dbReference>
<evidence type="ECO:0000256" key="5">
    <source>
        <dbReference type="PIRSR" id="PIRSR005700-1"/>
    </source>
</evidence>
<dbReference type="PIRSF" id="PIRSF005700">
    <property type="entry name" value="PepC"/>
    <property type="match status" value="1"/>
</dbReference>
<dbReference type="AlphaFoldDB" id="A0A4R7D9J2"/>
<organism evidence="7 8">
    <name type="scientific">Sphingobacterium paludis</name>
    <dbReference type="NCBI Taxonomy" id="1476465"/>
    <lineage>
        <taxon>Bacteria</taxon>
        <taxon>Pseudomonadati</taxon>
        <taxon>Bacteroidota</taxon>
        <taxon>Sphingobacteriia</taxon>
        <taxon>Sphingobacteriales</taxon>
        <taxon>Sphingobacteriaceae</taxon>
        <taxon>Sphingobacterium</taxon>
    </lineage>
</organism>
<evidence type="ECO:0000256" key="4">
    <source>
        <dbReference type="PIRNR" id="PIRNR005700"/>
    </source>
</evidence>
<evidence type="ECO:0000256" key="1">
    <source>
        <dbReference type="ARBA" id="ARBA00022670"/>
    </source>
</evidence>
<sequence length="394" mass="44324">MNWNKSIFLAAALFAAAGQVQAQDNLINSLKNNVSDNSREGFKFTEVLNLGNTSIKDQGSSGTCWSYSGNSFLESEMIRMGKQPVDISPIFTARNTYIEKAKNYVRLHGDQAQGDGGQLHDVLTIFRQYGAVPREVYSGLPADQNRNNFSEMGPLLQGMTETIAKSKRPSSNWLNAFTAAMDAYLGEVPTSFQYKGKSYTPRTFADQVVGINPDDYVGISSFDEHAYYKPFVLLIPDNWSFERFYNVQINELTDIIDNALKNGYTVAWATDVSEKSFSWKNGVAFVPEKPVEQMTKEEQDNLFNGPKAEPSITAAQRQQAFDNYTTTDDHGMHIVGLVKDQNGKEYYIVKNSWGETNDYKGYMYVTKEYVRYKTISLLLHKKALTKNLSAKLGV</sequence>
<accession>A0A4R7D9J2</accession>
<dbReference type="InterPro" id="IPR000169">
    <property type="entry name" value="Pept_cys_AS"/>
</dbReference>
<evidence type="ECO:0000313" key="8">
    <source>
        <dbReference type="Proteomes" id="UP000294752"/>
    </source>
</evidence>
<evidence type="ECO:0000256" key="3">
    <source>
        <dbReference type="ARBA" id="ARBA00022807"/>
    </source>
</evidence>
<proteinExistence type="inferred from homology"/>
<dbReference type="Pfam" id="PF03051">
    <property type="entry name" value="Peptidase_C1_2"/>
    <property type="match status" value="1"/>
</dbReference>
<dbReference type="Gene3D" id="3.90.70.10">
    <property type="entry name" value="Cysteine proteinases"/>
    <property type="match status" value="1"/>
</dbReference>
<dbReference type="Proteomes" id="UP000294752">
    <property type="component" value="Unassembled WGS sequence"/>
</dbReference>
<keyword evidence="3 4" id="KW-0788">Thiol protease</keyword>
<dbReference type="PANTHER" id="PTHR10363">
    <property type="entry name" value="BLEOMYCIN HYDROLASE"/>
    <property type="match status" value="1"/>
</dbReference>
<evidence type="ECO:0000313" key="7">
    <source>
        <dbReference type="EMBL" id="TDS15736.1"/>
    </source>
</evidence>
<feature type="active site" evidence="5">
    <location>
        <position position="64"/>
    </location>
</feature>
<feature type="chain" id="PRO_5020305318" description="Aminopeptidase" evidence="6">
    <location>
        <begin position="23"/>
        <end position="394"/>
    </location>
</feature>
<feature type="active site" evidence="5">
    <location>
        <position position="351"/>
    </location>
</feature>
<keyword evidence="4" id="KW-0031">Aminopeptidase</keyword>
<keyword evidence="1 4" id="KW-0645">Protease</keyword>
<dbReference type="GO" id="GO:0005737">
    <property type="term" value="C:cytoplasm"/>
    <property type="evidence" value="ECO:0007669"/>
    <property type="project" value="TreeGrafter"/>
</dbReference>
<dbReference type="RefSeq" id="WP_133639051.1">
    <property type="nucleotide sequence ID" value="NZ_SNZV01000002.1"/>
</dbReference>